<dbReference type="AlphaFoldDB" id="A0A915J6I4"/>
<reference evidence="2" key="1">
    <citation type="submission" date="2022-11" db="UniProtKB">
        <authorList>
            <consortium name="WormBaseParasite"/>
        </authorList>
    </citation>
    <scope>IDENTIFICATION</scope>
</reference>
<name>A0A915J6I4_ROMCU</name>
<evidence type="ECO:0000313" key="2">
    <source>
        <dbReference type="WBParaSite" id="nRc.2.0.1.t21384-RA"/>
    </source>
</evidence>
<dbReference type="Proteomes" id="UP000887565">
    <property type="component" value="Unplaced"/>
</dbReference>
<evidence type="ECO:0000313" key="1">
    <source>
        <dbReference type="Proteomes" id="UP000887565"/>
    </source>
</evidence>
<protein>
    <submittedName>
        <fullName evidence="2">DDE Tnp4 domain-containing protein</fullName>
    </submittedName>
</protein>
<sequence length="59" mass="6680">MKSEKAAEVVKCCTILHNFVTKEDDVEILEITEQQGDLNLEDSDAQLKMDHAEMKDVSN</sequence>
<dbReference type="WBParaSite" id="nRc.2.0.1.t21384-RA">
    <property type="protein sequence ID" value="nRc.2.0.1.t21384-RA"/>
    <property type="gene ID" value="nRc.2.0.1.g21384"/>
</dbReference>
<keyword evidence="1" id="KW-1185">Reference proteome</keyword>
<organism evidence="1 2">
    <name type="scientific">Romanomermis culicivorax</name>
    <name type="common">Nematode worm</name>
    <dbReference type="NCBI Taxonomy" id="13658"/>
    <lineage>
        <taxon>Eukaryota</taxon>
        <taxon>Metazoa</taxon>
        <taxon>Ecdysozoa</taxon>
        <taxon>Nematoda</taxon>
        <taxon>Enoplea</taxon>
        <taxon>Dorylaimia</taxon>
        <taxon>Mermithida</taxon>
        <taxon>Mermithoidea</taxon>
        <taxon>Mermithidae</taxon>
        <taxon>Romanomermis</taxon>
    </lineage>
</organism>
<accession>A0A915J6I4</accession>
<proteinExistence type="predicted"/>